<organism evidence="4 5">
    <name type="scientific">Echinicola vietnamensis (strain DSM 17526 / LMG 23754 / KMM 6221)</name>
    <dbReference type="NCBI Taxonomy" id="926556"/>
    <lineage>
        <taxon>Bacteria</taxon>
        <taxon>Pseudomonadati</taxon>
        <taxon>Bacteroidota</taxon>
        <taxon>Cytophagia</taxon>
        <taxon>Cytophagales</taxon>
        <taxon>Cyclobacteriaceae</taxon>
        <taxon>Echinicola</taxon>
    </lineage>
</organism>
<dbReference type="GO" id="GO:0016989">
    <property type="term" value="F:sigma factor antagonist activity"/>
    <property type="evidence" value="ECO:0007669"/>
    <property type="project" value="TreeGrafter"/>
</dbReference>
<evidence type="ECO:0000259" key="3">
    <source>
        <dbReference type="Pfam" id="PF16344"/>
    </source>
</evidence>
<dbReference type="InterPro" id="IPR032508">
    <property type="entry name" value="FecR_C"/>
</dbReference>
<dbReference type="PIRSF" id="PIRSF018266">
    <property type="entry name" value="FecR"/>
    <property type="match status" value="1"/>
</dbReference>
<sequence>MNKNRNIDEFFEGSLSVEEAKDFVRWLSSEEGKEELSAAIDEQWLKKTKEDVYPEWDTERLLEQTKKARKGEVFKVVRTSSKRKIPLSGSVNHGVGVLGSRMLRVAIGLVLILGLGYLLMVNTEEEKSFDVNAAPQIVSRSNAAGIKTKLSLPDGSVVYLNSESEVRYPKDFKSDRTITLKGEGYFKVKEDSLHPFSVKSRQFTTVALGTAFNVKAFDEEAVEVTLVSGKVEVSTSEASQSIRLFPGEAASLRKGGKELLKYKSDVAFVTQWMEGVLEFRKTDFKSIFRQLERWYGVDIQVKGQMTNAKGSGKFRDGESLDNVLEVLSYSELFDYKINKDKVTVIFK</sequence>
<keyword evidence="1" id="KW-0472">Membrane</keyword>
<gene>
    <name evidence="4" type="ordered locus">Echvi_2140</name>
</gene>
<feature type="domain" description="FecR protein" evidence="2">
    <location>
        <begin position="145"/>
        <end position="232"/>
    </location>
</feature>
<accession>L0G049</accession>
<protein>
    <submittedName>
        <fullName evidence="4">Fe2+-dicitrate sensor, membrane component</fullName>
    </submittedName>
</protein>
<evidence type="ECO:0000313" key="4">
    <source>
        <dbReference type="EMBL" id="AGA78391.1"/>
    </source>
</evidence>
<feature type="domain" description="Protein FecR C-terminal" evidence="3">
    <location>
        <begin position="277"/>
        <end position="344"/>
    </location>
</feature>
<evidence type="ECO:0000256" key="1">
    <source>
        <dbReference type="SAM" id="Phobius"/>
    </source>
</evidence>
<dbReference type="AlphaFoldDB" id="L0G049"/>
<dbReference type="InterPro" id="IPR006860">
    <property type="entry name" value="FecR"/>
</dbReference>
<dbReference type="STRING" id="926556.Echvi_2140"/>
<dbReference type="KEGG" id="evi:Echvi_2140"/>
<dbReference type="Gene3D" id="2.60.120.1440">
    <property type="match status" value="1"/>
</dbReference>
<keyword evidence="5" id="KW-1185">Reference proteome</keyword>
<proteinExistence type="predicted"/>
<dbReference type="OrthoDB" id="1099916at2"/>
<reference evidence="5" key="1">
    <citation type="submission" date="2012-02" db="EMBL/GenBank/DDBJ databases">
        <title>The complete genome of Echinicola vietnamensis DSM 17526.</title>
        <authorList>
            <person name="Lucas S."/>
            <person name="Copeland A."/>
            <person name="Lapidus A."/>
            <person name="Glavina del Rio T."/>
            <person name="Dalin E."/>
            <person name="Tice H."/>
            <person name="Bruce D."/>
            <person name="Goodwin L."/>
            <person name="Pitluck S."/>
            <person name="Peters L."/>
            <person name="Ovchinnikova G."/>
            <person name="Teshima H."/>
            <person name="Kyrpides N."/>
            <person name="Mavromatis K."/>
            <person name="Ivanova N."/>
            <person name="Brettin T."/>
            <person name="Detter J.C."/>
            <person name="Han C."/>
            <person name="Larimer F."/>
            <person name="Land M."/>
            <person name="Hauser L."/>
            <person name="Markowitz V."/>
            <person name="Cheng J.-F."/>
            <person name="Hugenholtz P."/>
            <person name="Woyke T."/>
            <person name="Wu D."/>
            <person name="Brambilla E."/>
            <person name="Klenk H.-P."/>
            <person name="Eisen J.A."/>
        </authorList>
    </citation>
    <scope>NUCLEOTIDE SEQUENCE [LARGE SCALE GENOMIC DNA]</scope>
    <source>
        <strain evidence="5">DSM 17526 / LMG 23754 / KMM 6221</strain>
    </source>
</reference>
<dbReference type="Proteomes" id="UP000010796">
    <property type="component" value="Chromosome"/>
</dbReference>
<dbReference type="eggNOG" id="COG3712">
    <property type="taxonomic scope" value="Bacteria"/>
</dbReference>
<dbReference type="InterPro" id="IPR012373">
    <property type="entry name" value="Ferrdict_sens_TM"/>
</dbReference>
<dbReference type="PANTHER" id="PTHR30273">
    <property type="entry name" value="PERIPLASMIC SIGNAL SENSOR AND SIGMA FACTOR ACTIVATOR FECR-RELATED"/>
    <property type="match status" value="1"/>
</dbReference>
<dbReference type="Pfam" id="PF04773">
    <property type="entry name" value="FecR"/>
    <property type="match status" value="1"/>
</dbReference>
<dbReference type="HOGENOM" id="CLU_050192_2_1_10"/>
<dbReference type="RefSeq" id="WP_015265950.1">
    <property type="nucleotide sequence ID" value="NC_019904.1"/>
</dbReference>
<dbReference type="Pfam" id="PF16344">
    <property type="entry name" value="FecR_C"/>
    <property type="match status" value="1"/>
</dbReference>
<dbReference type="EMBL" id="CP003346">
    <property type="protein sequence ID" value="AGA78391.1"/>
    <property type="molecule type" value="Genomic_DNA"/>
</dbReference>
<dbReference type="PANTHER" id="PTHR30273:SF2">
    <property type="entry name" value="PROTEIN FECR"/>
    <property type="match status" value="1"/>
</dbReference>
<keyword evidence="1" id="KW-1133">Transmembrane helix</keyword>
<evidence type="ECO:0000259" key="2">
    <source>
        <dbReference type="Pfam" id="PF04773"/>
    </source>
</evidence>
<name>L0G049_ECHVK</name>
<evidence type="ECO:0000313" key="5">
    <source>
        <dbReference type="Proteomes" id="UP000010796"/>
    </source>
</evidence>
<feature type="transmembrane region" description="Helical" evidence="1">
    <location>
        <begin position="102"/>
        <end position="120"/>
    </location>
</feature>
<keyword evidence="1" id="KW-0812">Transmembrane</keyword>
<dbReference type="Gene3D" id="3.55.50.30">
    <property type="match status" value="1"/>
</dbReference>